<dbReference type="EMBL" id="JAVDQA010000003">
    <property type="protein sequence ID" value="MDR6300929.1"/>
    <property type="molecule type" value="Genomic_DNA"/>
</dbReference>
<name>A0ABU1K5N4_9FLAO</name>
<evidence type="ECO:0000313" key="2">
    <source>
        <dbReference type="Proteomes" id="UP001257659"/>
    </source>
</evidence>
<proteinExistence type="predicted"/>
<evidence type="ECO:0008006" key="3">
    <source>
        <dbReference type="Google" id="ProtNLM"/>
    </source>
</evidence>
<evidence type="ECO:0000313" key="1">
    <source>
        <dbReference type="EMBL" id="MDR6300929.1"/>
    </source>
</evidence>
<organism evidence="1 2">
    <name type="scientific">Mesonia maritima</name>
    <dbReference type="NCBI Taxonomy" id="1793873"/>
    <lineage>
        <taxon>Bacteria</taxon>
        <taxon>Pseudomonadati</taxon>
        <taxon>Bacteroidota</taxon>
        <taxon>Flavobacteriia</taxon>
        <taxon>Flavobacteriales</taxon>
        <taxon>Flavobacteriaceae</taxon>
        <taxon>Mesonia</taxon>
    </lineage>
</organism>
<dbReference type="PROSITE" id="PS51257">
    <property type="entry name" value="PROKAR_LIPOPROTEIN"/>
    <property type="match status" value="1"/>
</dbReference>
<dbReference type="Proteomes" id="UP001257659">
    <property type="component" value="Unassembled WGS sequence"/>
</dbReference>
<protein>
    <recommendedName>
        <fullName evidence="3">Lipoprotein</fullName>
    </recommendedName>
</protein>
<reference evidence="1 2" key="1">
    <citation type="submission" date="2023-07" db="EMBL/GenBank/DDBJ databases">
        <title>Genomic Encyclopedia of Type Strains, Phase IV (KMG-IV): sequencing the most valuable type-strain genomes for metagenomic binning, comparative biology and taxonomic classification.</title>
        <authorList>
            <person name="Goeker M."/>
        </authorList>
    </citation>
    <scope>NUCLEOTIDE SEQUENCE [LARGE SCALE GENOMIC DNA]</scope>
    <source>
        <strain evidence="1 2">DSM 102814</strain>
    </source>
</reference>
<keyword evidence="2" id="KW-1185">Reference proteome</keyword>
<sequence>MKKILQLVLLITVVTSCEQSKKYEYVEIGLKESLFGGTERDEKEAVTIRAKNDSIAYLEAYQKFCISEKVSQDMKETLGSSSSVPTDFKLIDEEGNNVALLANFDGIDSLKNEVRNRIFKMKNSLKETVENNKREKIKDFKNTVQIDSAKIKELDKYFTSETDEFDPNALVWHKPKSAPKYTNRNGIYCYFQSNDGMPSNLRLRMQYHADDWLFIQKVQFSIDGKAYEFIPRDTETDSGNGGRIWEWFDEGMGKSNTELLNALANAKSAKMKLIGRQYYKVKTITNNQIRDIKRSLDLYKAMGGTY</sequence>
<dbReference type="RefSeq" id="WP_309727824.1">
    <property type="nucleotide sequence ID" value="NZ_JAVDQA010000003.1"/>
</dbReference>
<comment type="caution">
    <text evidence="1">The sequence shown here is derived from an EMBL/GenBank/DDBJ whole genome shotgun (WGS) entry which is preliminary data.</text>
</comment>
<accession>A0ABU1K5N4</accession>
<gene>
    <name evidence="1" type="ORF">GGR31_001572</name>
</gene>